<dbReference type="InterPro" id="IPR002509">
    <property type="entry name" value="NODB_dom"/>
</dbReference>
<name>A0A1I2AKD9_9BACT</name>
<evidence type="ECO:0000259" key="1">
    <source>
        <dbReference type="PROSITE" id="PS51677"/>
    </source>
</evidence>
<dbReference type="AlphaFoldDB" id="A0A1I2AKD9"/>
<evidence type="ECO:0000313" key="3">
    <source>
        <dbReference type="Proteomes" id="UP000199400"/>
    </source>
</evidence>
<evidence type="ECO:0000313" key="2">
    <source>
        <dbReference type="EMBL" id="SFE43413.1"/>
    </source>
</evidence>
<dbReference type="SUPFAM" id="SSF88713">
    <property type="entry name" value="Glycoside hydrolase/deacetylase"/>
    <property type="match status" value="1"/>
</dbReference>
<organism evidence="2 3">
    <name type="scientific">Nannocystis exedens</name>
    <dbReference type="NCBI Taxonomy" id="54"/>
    <lineage>
        <taxon>Bacteria</taxon>
        <taxon>Pseudomonadati</taxon>
        <taxon>Myxococcota</taxon>
        <taxon>Polyangia</taxon>
        <taxon>Nannocystales</taxon>
        <taxon>Nannocystaceae</taxon>
        <taxon>Nannocystis</taxon>
    </lineage>
</organism>
<dbReference type="InterPro" id="IPR011330">
    <property type="entry name" value="Glyco_hydro/deAcase_b/a-brl"/>
</dbReference>
<dbReference type="STRING" id="54.SAMN02745121_04271"/>
<gene>
    <name evidence="2" type="ORF">SAMN02745121_04271</name>
</gene>
<accession>A0A1I2AKD9</accession>
<dbReference type="GO" id="GO:0005975">
    <property type="term" value="P:carbohydrate metabolic process"/>
    <property type="evidence" value="ECO:0007669"/>
    <property type="project" value="InterPro"/>
</dbReference>
<dbReference type="GO" id="GO:0016810">
    <property type="term" value="F:hydrolase activity, acting on carbon-nitrogen (but not peptide) bonds"/>
    <property type="evidence" value="ECO:0007669"/>
    <property type="project" value="InterPro"/>
</dbReference>
<dbReference type="Proteomes" id="UP000199400">
    <property type="component" value="Unassembled WGS sequence"/>
</dbReference>
<reference evidence="3" key="1">
    <citation type="submission" date="2016-10" db="EMBL/GenBank/DDBJ databases">
        <authorList>
            <person name="Varghese N."/>
            <person name="Submissions S."/>
        </authorList>
    </citation>
    <scope>NUCLEOTIDE SEQUENCE [LARGE SCALE GENOMIC DNA]</scope>
    <source>
        <strain evidence="3">ATCC 25963</strain>
    </source>
</reference>
<dbReference type="PANTHER" id="PTHR47561">
    <property type="entry name" value="POLYSACCHARIDE DEACETYLASE FAMILY PROTEIN (AFU_ORTHOLOGUE AFUA_6G05030)"/>
    <property type="match status" value="1"/>
</dbReference>
<keyword evidence="3" id="KW-1185">Reference proteome</keyword>
<sequence length="297" mass="33018">MTTELRGTILSVDLDDLACYHAIHGLAPPTPEQADVVLGRCLPRFLRLFGETGARATFFVVGRDLERDMNGPGHGAALLTLAAQSGHELANHSYSHAYDLVDWPSGQVYRDLRRCDELLRKLGVEPRGFRAPGYSHDELLLQQVGALGYRYDSSLLPSLPYYAAKLAAMAWIRVRGRRSQSRARGLRSFVGPTHPYYRSDVGLWEVPISVSPLLRLPMVGTFVLRGGPLYREALRLPSLHLELHALDLADPDSDPIDPALRKRQPELRTPLEQRLARLRELIKRRGGATSIAAAFGS</sequence>
<protein>
    <submittedName>
        <fullName evidence="2">Polysaccharide deacetylase</fullName>
    </submittedName>
</protein>
<proteinExistence type="predicted"/>
<dbReference type="OrthoDB" id="9763050at2"/>
<dbReference type="RefSeq" id="WP_096328033.1">
    <property type="nucleotide sequence ID" value="NZ_FOMX01000013.1"/>
</dbReference>
<dbReference type="Gene3D" id="3.20.20.370">
    <property type="entry name" value="Glycoside hydrolase/deacetylase"/>
    <property type="match status" value="1"/>
</dbReference>
<dbReference type="PANTHER" id="PTHR47561:SF1">
    <property type="entry name" value="POLYSACCHARIDE DEACETYLASE FAMILY PROTEIN (AFU_ORTHOLOGUE AFUA_6G05030)"/>
    <property type="match status" value="1"/>
</dbReference>
<feature type="domain" description="NodB homology" evidence="1">
    <location>
        <begin position="29"/>
        <end position="290"/>
    </location>
</feature>
<dbReference type="EMBL" id="FOMX01000013">
    <property type="protein sequence ID" value="SFE43413.1"/>
    <property type="molecule type" value="Genomic_DNA"/>
</dbReference>
<dbReference type="Pfam" id="PF01522">
    <property type="entry name" value="Polysacc_deac_1"/>
    <property type="match status" value="1"/>
</dbReference>
<dbReference type="PROSITE" id="PS51677">
    <property type="entry name" value="NODB"/>
    <property type="match status" value="1"/>
</dbReference>